<keyword evidence="5" id="KW-0695">RNA-directed DNA polymerase</keyword>
<protein>
    <submittedName>
        <fullName evidence="5">Reverse transcriptase</fullName>
    </submittedName>
</protein>
<feature type="domain" description="CCHC-type" evidence="3">
    <location>
        <begin position="828"/>
        <end position="844"/>
    </location>
</feature>
<evidence type="ECO:0000256" key="1">
    <source>
        <dbReference type="PROSITE-ProRule" id="PRU00047"/>
    </source>
</evidence>
<dbReference type="Pfam" id="PF13966">
    <property type="entry name" value="zf-RVT"/>
    <property type="match status" value="1"/>
</dbReference>
<evidence type="ECO:0000259" key="4">
    <source>
        <dbReference type="PROSITE" id="PS50878"/>
    </source>
</evidence>
<dbReference type="InterPro" id="IPR000477">
    <property type="entry name" value="RT_dom"/>
</dbReference>
<dbReference type="GO" id="GO:0008270">
    <property type="term" value="F:zinc ion binding"/>
    <property type="evidence" value="ECO:0007669"/>
    <property type="project" value="UniProtKB-KW"/>
</dbReference>
<dbReference type="CDD" id="cd06222">
    <property type="entry name" value="RNase_H_like"/>
    <property type="match status" value="1"/>
</dbReference>
<dbReference type="Gene3D" id="3.30.420.10">
    <property type="entry name" value="Ribonuclease H-like superfamily/Ribonuclease H"/>
    <property type="match status" value="1"/>
</dbReference>
<dbReference type="PROSITE" id="PS50878">
    <property type="entry name" value="RT_POL"/>
    <property type="match status" value="1"/>
</dbReference>
<evidence type="ECO:0000313" key="5">
    <source>
        <dbReference type="EMBL" id="OMO96516.1"/>
    </source>
</evidence>
<keyword evidence="1" id="KW-0863">Zinc-finger</keyword>
<dbReference type="InterPro" id="IPR001878">
    <property type="entry name" value="Znf_CCHC"/>
</dbReference>
<dbReference type="Proteomes" id="UP000188268">
    <property type="component" value="Unassembled WGS sequence"/>
</dbReference>
<dbReference type="AlphaFoldDB" id="A0A1R3JNQ5"/>
<dbReference type="PANTHER" id="PTHR33116:SF70">
    <property type="entry name" value="NON-LTR RETROELEMENT REVERSE TRANSCRIPTASE-LIKE PROTEIN"/>
    <property type="match status" value="1"/>
</dbReference>
<dbReference type="Gramene" id="OMO96516">
    <property type="protein sequence ID" value="OMO96516"/>
    <property type="gene ID" value="CCACVL1_04919"/>
</dbReference>
<comment type="caution">
    <text evidence="5">The sequence shown here is derived from an EMBL/GenBank/DDBJ whole genome shotgun (WGS) entry which is preliminary data.</text>
</comment>
<dbReference type="SUPFAM" id="SSF56672">
    <property type="entry name" value="DNA/RNA polymerases"/>
    <property type="match status" value="1"/>
</dbReference>
<evidence type="ECO:0000256" key="2">
    <source>
        <dbReference type="SAM" id="MobiDB-lite"/>
    </source>
</evidence>
<evidence type="ECO:0000259" key="3">
    <source>
        <dbReference type="PROSITE" id="PS50158"/>
    </source>
</evidence>
<reference evidence="5 6" key="1">
    <citation type="submission" date="2013-09" db="EMBL/GenBank/DDBJ databases">
        <title>Corchorus capsularis genome sequencing.</title>
        <authorList>
            <person name="Alam M."/>
            <person name="Haque M.S."/>
            <person name="Islam M.S."/>
            <person name="Emdad E.M."/>
            <person name="Islam M.M."/>
            <person name="Ahmed B."/>
            <person name="Halim A."/>
            <person name="Hossen Q.M.M."/>
            <person name="Hossain M.Z."/>
            <person name="Ahmed R."/>
            <person name="Khan M.M."/>
            <person name="Islam R."/>
            <person name="Rashid M.M."/>
            <person name="Khan S.A."/>
            <person name="Rahman M.S."/>
            <person name="Alam M."/>
        </authorList>
    </citation>
    <scope>NUCLEOTIDE SEQUENCE [LARGE SCALE GENOMIC DNA]</scope>
    <source>
        <strain evidence="6">cv. CVL-1</strain>
        <tissue evidence="5">Whole seedling</tissue>
    </source>
</reference>
<keyword evidence="5" id="KW-0808">Transferase</keyword>
<dbReference type="GO" id="GO:0003964">
    <property type="term" value="F:RNA-directed DNA polymerase activity"/>
    <property type="evidence" value="ECO:0007669"/>
    <property type="project" value="UniProtKB-KW"/>
</dbReference>
<dbReference type="InterPro" id="IPR026960">
    <property type="entry name" value="RVT-Znf"/>
</dbReference>
<dbReference type="PANTHER" id="PTHR33116">
    <property type="entry name" value="REVERSE TRANSCRIPTASE ZINC-BINDING DOMAIN-CONTAINING PROTEIN-RELATED-RELATED"/>
    <property type="match status" value="1"/>
</dbReference>
<evidence type="ECO:0000313" key="6">
    <source>
        <dbReference type="Proteomes" id="UP000188268"/>
    </source>
</evidence>
<dbReference type="InterPro" id="IPR044730">
    <property type="entry name" value="RNase_H-like_dom_plant"/>
</dbReference>
<dbReference type="EMBL" id="AWWV01007433">
    <property type="protein sequence ID" value="OMO96516.1"/>
    <property type="molecule type" value="Genomic_DNA"/>
</dbReference>
<keyword evidence="1" id="KW-0479">Metal-binding</keyword>
<dbReference type="SUPFAM" id="SSF53098">
    <property type="entry name" value="Ribonuclease H-like"/>
    <property type="match status" value="1"/>
</dbReference>
<dbReference type="OrthoDB" id="965185at2759"/>
<keyword evidence="6" id="KW-1185">Reference proteome</keyword>
<dbReference type="OMA" id="WINTEDH"/>
<feature type="domain" description="Reverse transcriptase" evidence="4">
    <location>
        <begin position="1"/>
        <end position="206"/>
    </location>
</feature>
<dbReference type="PROSITE" id="PS50158">
    <property type="entry name" value="ZF_CCHC"/>
    <property type="match status" value="1"/>
</dbReference>
<name>A0A1R3JNQ5_COCAP</name>
<accession>A0A1R3JNQ5</accession>
<dbReference type="InterPro" id="IPR002156">
    <property type="entry name" value="RNaseH_domain"/>
</dbReference>
<gene>
    <name evidence="5" type="ORF">CCACVL1_04919</name>
</gene>
<dbReference type="Pfam" id="PF00078">
    <property type="entry name" value="RVT_1"/>
    <property type="match status" value="1"/>
</dbReference>
<sequence length="848" mass="96885">MKKSEHFSLGKRTPPRNSSLLALSLDSLDTNSVTSIEVDLEKAYDRIKWSFLQQVLEEIQLPTSWVNLIMNIISTNTFSLIWNGQHLPFFSPSRGIRQGDPLSPYLFILCLEKHGHLIDEEVRLNRWKPLKITQSGPIISHICFADDLVLFGEASTTQLDVMMDVLNKFCEASGEKISLVKSKILVSFNISQQVALSLSNYCGIALTEDFGKYLGAPMIHGRVTRNTYSDILSKAQARLLSWGNQYLSMAGRVILIQSVLSALPSYIMQTTLLPSGVTLLKKKYLRQHDFFSVKSKSTDSYTWRSILQGREVLSMGLGINISNGKNTCFWLDAWLDDKPLLESALRPLSATEVDLCVAAYCDEFGNWNLQELYDLLPIPIVSKIASVWINTEDHEEDSWFWKLECNGIFSTKTAYEIQTQPMMPSSLQWNKIWTLQGPNKIKIFLWRVLHDSIPTAAFLHHRHILSSSSCFICSSNVESALHALKDCTRARHTWLSLRPDLIQGDFFALDINDWILINCGCRDDFFGIPWNFIFMFALWFIWYWRNCLLHDQDFIWLDQCSQLINTRAKEAADVSSFLNTRLKHNILIGWRMPQGHCVKINVDGCSRGNPDDSAAGGIIRGSNGGWLGGFTFRVGISSIMVAELWAIYHGLLLGWNKGFREMLAFKGVCSVKRKEERWHRISYREWDITYVRFPCLLFPSVGSDREVKERIAAREIVNLDIQKNMADAFTRDVSYRHCIDRAKYLEHILEQTHESKSVDIESSENIRQSNFSLGQSSKRSKRSSSPQRTSPGTPNTSSISRRSGTCKSMVPQCGNCRTFHEGRCWSPRCYHCREPGHVQAHCPDKMFK</sequence>
<feature type="compositionally biased region" description="Polar residues" evidence="2">
    <location>
        <begin position="786"/>
        <end position="806"/>
    </location>
</feature>
<keyword evidence="1" id="KW-0862">Zinc</keyword>
<keyword evidence="5" id="KW-0548">Nucleotidyltransferase</keyword>
<feature type="region of interest" description="Disordered" evidence="2">
    <location>
        <begin position="770"/>
        <end position="807"/>
    </location>
</feature>
<dbReference type="Pfam" id="PF13456">
    <property type="entry name" value="RVT_3"/>
    <property type="match status" value="1"/>
</dbReference>
<dbReference type="InterPro" id="IPR012337">
    <property type="entry name" value="RNaseH-like_sf"/>
</dbReference>
<dbReference type="InterPro" id="IPR043502">
    <property type="entry name" value="DNA/RNA_pol_sf"/>
</dbReference>
<dbReference type="GO" id="GO:0003676">
    <property type="term" value="F:nucleic acid binding"/>
    <property type="evidence" value="ECO:0007669"/>
    <property type="project" value="InterPro"/>
</dbReference>
<proteinExistence type="predicted"/>
<dbReference type="InterPro" id="IPR036397">
    <property type="entry name" value="RNaseH_sf"/>
</dbReference>
<organism evidence="5 6">
    <name type="scientific">Corchorus capsularis</name>
    <name type="common">Jute</name>
    <dbReference type="NCBI Taxonomy" id="210143"/>
    <lineage>
        <taxon>Eukaryota</taxon>
        <taxon>Viridiplantae</taxon>
        <taxon>Streptophyta</taxon>
        <taxon>Embryophyta</taxon>
        <taxon>Tracheophyta</taxon>
        <taxon>Spermatophyta</taxon>
        <taxon>Magnoliopsida</taxon>
        <taxon>eudicotyledons</taxon>
        <taxon>Gunneridae</taxon>
        <taxon>Pentapetalae</taxon>
        <taxon>rosids</taxon>
        <taxon>malvids</taxon>
        <taxon>Malvales</taxon>
        <taxon>Malvaceae</taxon>
        <taxon>Grewioideae</taxon>
        <taxon>Apeibeae</taxon>
        <taxon>Corchorus</taxon>
    </lineage>
</organism>
<dbReference type="GO" id="GO:0004523">
    <property type="term" value="F:RNA-DNA hybrid ribonuclease activity"/>
    <property type="evidence" value="ECO:0007669"/>
    <property type="project" value="InterPro"/>
</dbReference>
<dbReference type="STRING" id="210143.A0A1R3JNQ5"/>